<protein>
    <submittedName>
        <fullName evidence="1">Reverse transcriptase</fullName>
    </submittedName>
</protein>
<sequence>MGRPRVFILKGNETGKIIKHKASLVANEYSQRDGINYEKTFSPVAYHNYIRAVGQLEEEVYIELLTLTGAEGKGGIVYSLLQNLYSLIQASYV</sequence>
<gene>
    <name evidence="1" type="ORF">PHMEG_00023429</name>
</gene>
<accession>A0A225VG87</accession>
<keyword evidence="1" id="KW-0695">RNA-directed DNA polymerase</keyword>
<keyword evidence="2" id="KW-1185">Reference proteome</keyword>
<reference evidence="2" key="1">
    <citation type="submission" date="2017-03" db="EMBL/GenBank/DDBJ databases">
        <title>Phytopthora megakarya and P. palmivora, two closely related causual agents of cacao black pod achieved similar genome size and gene model numbers by different mechanisms.</title>
        <authorList>
            <person name="Ali S."/>
            <person name="Shao J."/>
            <person name="Larry D.J."/>
            <person name="Kronmiller B."/>
            <person name="Shen D."/>
            <person name="Strem M.D."/>
            <person name="Melnick R.L."/>
            <person name="Guiltinan M.J."/>
            <person name="Tyler B.M."/>
            <person name="Meinhardt L.W."/>
            <person name="Bailey B.A."/>
        </authorList>
    </citation>
    <scope>NUCLEOTIDE SEQUENCE [LARGE SCALE GENOMIC DNA]</scope>
    <source>
        <strain evidence="2">zdho120</strain>
    </source>
</reference>
<dbReference type="GO" id="GO:0003964">
    <property type="term" value="F:RNA-directed DNA polymerase activity"/>
    <property type="evidence" value="ECO:0007669"/>
    <property type="project" value="UniProtKB-KW"/>
</dbReference>
<dbReference type="OrthoDB" id="95475at2759"/>
<proteinExistence type="predicted"/>
<keyword evidence="1" id="KW-0808">Transferase</keyword>
<dbReference type="AlphaFoldDB" id="A0A225VG87"/>
<dbReference type="Proteomes" id="UP000198211">
    <property type="component" value="Unassembled WGS sequence"/>
</dbReference>
<dbReference type="EMBL" id="NBNE01004856">
    <property type="protein sequence ID" value="OWZ04636.1"/>
    <property type="molecule type" value="Genomic_DNA"/>
</dbReference>
<keyword evidence="1" id="KW-0548">Nucleotidyltransferase</keyword>
<name>A0A225VG87_9STRA</name>
<organism evidence="1 2">
    <name type="scientific">Phytophthora megakarya</name>
    <dbReference type="NCBI Taxonomy" id="4795"/>
    <lineage>
        <taxon>Eukaryota</taxon>
        <taxon>Sar</taxon>
        <taxon>Stramenopiles</taxon>
        <taxon>Oomycota</taxon>
        <taxon>Peronosporomycetes</taxon>
        <taxon>Peronosporales</taxon>
        <taxon>Peronosporaceae</taxon>
        <taxon>Phytophthora</taxon>
    </lineage>
</organism>
<comment type="caution">
    <text evidence="1">The sequence shown here is derived from an EMBL/GenBank/DDBJ whole genome shotgun (WGS) entry which is preliminary data.</text>
</comment>
<evidence type="ECO:0000313" key="2">
    <source>
        <dbReference type="Proteomes" id="UP000198211"/>
    </source>
</evidence>
<evidence type="ECO:0000313" key="1">
    <source>
        <dbReference type="EMBL" id="OWZ04636.1"/>
    </source>
</evidence>